<accession>V2XRJ1</accession>
<name>V2XRJ1_MONRO</name>
<evidence type="ECO:0000313" key="2">
    <source>
        <dbReference type="EMBL" id="ESK82079.1"/>
    </source>
</evidence>
<reference evidence="2 3" key="1">
    <citation type="journal article" date="2014" name="BMC Genomics">
        <title>Genome and secretome analysis of the hemibiotrophic fungal pathogen, Moniliophthora roreri, which causes frosty pod rot disease of cacao: mechanisms of the biotrophic and necrotrophic phases.</title>
        <authorList>
            <person name="Meinhardt L.W."/>
            <person name="Costa G.G.L."/>
            <person name="Thomazella D.P.T."/>
            <person name="Teixeira P.J.P.L."/>
            <person name="Carazzolle M.F."/>
            <person name="Schuster S.C."/>
            <person name="Carlson J.E."/>
            <person name="Guiltinan M.J."/>
            <person name="Mieczkowski P."/>
            <person name="Farmer A."/>
            <person name="Ramaraj T."/>
            <person name="Crozier J."/>
            <person name="Davis R.E."/>
            <person name="Shao J."/>
            <person name="Melnick R.L."/>
            <person name="Pereira G.A.G."/>
            <person name="Bailey B.A."/>
        </authorList>
    </citation>
    <scope>NUCLEOTIDE SEQUENCE [LARGE SCALE GENOMIC DNA]</scope>
    <source>
        <strain evidence="2 3">MCA 2997</strain>
    </source>
</reference>
<dbReference type="AlphaFoldDB" id="V2XRJ1"/>
<proteinExistence type="predicted"/>
<dbReference type="EMBL" id="AWSO01002081">
    <property type="protein sequence ID" value="ESK82079.1"/>
    <property type="molecule type" value="Genomic_DNA"/>
</dbReference>
<feature type="region of interest" description="Disordered" evidence="1">
    <location>
        <begin position="130"/>
        <end position="185"/>
    </location>
</feature>
<dbReference type="HOGENOM" id="CLU_000384_22_7_1"/>
<dbReference type="Proteomes" id="UP000017559">
    <property type="component" value="Unassembled WGS sequence"/>
</dbReference>
<evidence type="ECO:0000256" key="1">
    <source>
        <dbReference type="SAM" id="MobiDB-lite"/>
    </source>
</evidence>
<evidence type="ECO:0000313" key="3">
    <source>
        <dbReference type="Proteomes" id="UP000017559"/>
    </source>
</evidence>
<keyword evidence="3" id="KW-1185">Reference proteome</keyword>
<comment type="caution">
    <text evidence="2">The sequence shown here is derived from an EMBL/GenBank/DDBJ whole genome shotgun (WGS) entry which is preliminary data.</text>
</comment>
<organism evidence="2 3">
    <name type="scientific">Moniliophthora roreri (strain MCA 2997)</name>
    <name type="common">Cocoa frosty pod rot fungus</name>
    <name type="synonym">Crinipellis roreri</name>
    <dbReference type="NCBI Taxonomy" id="1381753"/>
    <lineage>
        <taxon>Eukaryota</taxon>
        <taxon>Fungi</taxon>
        <taxon>Dikarya</taxon>
        <taxon>Basidiomycota</taxon>
        <taxon>Agaricomycotina</taxon>
        <taxon>Agaricomycetes</taxon>
        <taxon>Agaricomycetidae</taxon>
        <taxon>Agaricales</taxon>
        <taxon>Marasmiineae</taxon>
        <taxon>Marasmiaceae</taxon>
        <taxon>Moniliophthora</taxon>
    </lineage>
</organism>
<sequence>MMEKVDKIKQQNLRQFEQEFINKIKDYDFKPGTLVQMRNMAIEKELDRKMYPRYLGPMIVIKRTKGGLYILADMNGAVKKEKVAAFRVLPHHARYEPIELPENIHDLIDLSKEQLEKMLETKHASQYDGEDFAFTKVPKMRRPPPGKEEVDEVMEEDELSSLENEETDEEIENKRKTRSKKMDGR</sequence>
<gene>
    <name evidence="2" type="ORF">Moror_13397</name>
</gene>
<protein>
    <submittedName>
        <fullName evidence="2">Uncharacterized protein</fullName>
    </submittedName>
</protein>
<dbReference type="OrthoDB" id="8023605at2759"/>
<feature type="compositionally biased region" description="Acidic residues" evidence="1">
    <location>
        <begin position="149"/>
        <end position="171"/>
    </location>
</feature>
<dbReference type="KEGG" id="mrr:Moror_13397"/>